<dbReference type="InterPro" id="IPR011008">
    <property type="entry name" value="Dimeric_a/b-barrel"/>
</dbReference>
<dbReference type="InterPro" id="IPR050744">
    <property type="entry name" value="AI-2_Isomerase_LsrG"/>
</dbReference>
<dbReference type="Proteomes" id="UP000093501">
    <property type="component" value="Unassembled WGS sequence"/>
</dbReference>
<keyword evidence="2" id="KW-1185">Reference proteome</keyword>
<sequence>MKTLFAEFTALPGHEERVAHLMAGLTEKVRREPGNIAFLPFTREDDPRRWFVFEQYRDDDAFRAHITAEYGREFNAALGHHIVEDGSQLTWLTEAE</sequence>
<keyword evidence="1" id="KW-0503">Monooxygenase</keyword>
<dbReference type="PANTHER" id="PTHR33336:SF15">
    <property type="entry name" value="ABM DOMAIN-CONTAINING PROTEIN"/>
    <property type="match status" value="1"/>
</dbReference>
<dbReference type="EMBL" id="MBQD01000020">
    <property type="protein sequence ID" value="OCL34661.1"/>
    <property type="molecule type" value="Genomic_DNA"/>
</dbReference>
<evidence type="ECO:0000313" key="1">
    <source>
        <dbReference type="EMBL" id="OCL34661.1"/>
    </source>
</evidence>
<dbReference type="Pfam" id="PF03992">
    <property type="entry name" value="ABM"/>
    <property type="match status" value="1"/>
</dbReference>
<reference evidence="2" key="1">
    <citation type="submission" date="2016-07" db="EMBL/GenBank/DDBJ databases">
        <authorList>
            <person name="Florea S."/>
            <person name="Webb J.S."/>
            <person name="Jaromczyk J."/>
            <person name="Schardl C.L."/>
        </authorList>
    </citation>
    <scope>NUCLEOTIDE SEQUENCE [LARGE SCALE GENOMIC DNA]</scope>
    <source>
        <strain evidence="2">IPBSL-7</strain>
    </source>
</reference>
<protein>
    <submittedName>
        <fullName evidence="1">Antibiotic biosynthesis monooxygenase</fullName>
    </submittedName>
</protein>
<name>A0A1C0AMT8_9ACTN</name>
<dbReference type="GO" id="GO:0004497">
    <property type="term" value="F:monooxygenase activity"/>
    <property type="evidence" value="ECO:0007669"/>
    <property type="project" value="UniProtKB-KW"/>
</dbReference>
<dbReference type="PANTHER" id="PTHR33336">
    <property type="entry name" value="QUINOL MONOOXYGENASE YGIN-RELATED"/>
    <property type="match status" value="1"/>
</dbReference>
<proteinExistence type="predicted"/>
<organism evidence="1 2">
    <name type="scientific">Tessaracoccus lapidicaptus</name>
    <dbReference type="NCBI Taxonomy" id="1427523"/>
    <lineage>
        <taxon>Bacteria</taxon>
        <taxon>Bacillati</taxon>
        <taxon>Actinomycetota</taxon>
        <taxon>Actinomycetes</taxon>
        <taxon>Propionibacteriales</taxon>
        <taxon>Propionibacteriaceae</taxon>
        <taxon>Tessaracoccus</taxon>
    </lineage>
</organism>
<comment type="caution">
    <text evidence="1">The sequence shown here is derived from an EMBL/GenBank/DDBJ whole genome shotgun (WGS) entry which is preliminary data.</text>
</comment>
<evidence type="ECO:0000313" key="2">
    <source>
        <dbReference type="Proteomes" id="UP000093501"/>
    </source>
</evidence>
<dbReference type="PROSITE" id="PS51725">
    <property type="entry name" value="ABM"/>
    <property type="match status" value="1"/>
</dbReference>
<dbReference type="InterPro" id="IPR007138">
    <property type="entry name" value="ABM_dom"/>
</dbReference>
<dbReference type="RefSeq" id="WP_068751343.1">
    <property type="nucleotide sequence ID" value="NZ_JBDXXE010000015.1"/>
</dbReference>
<keyword evidence="1" id="KW-0560">Oxidoreductase</keyword>
<accession>A0A1C0AMT8</accession>
<gene>
    <name evidence="1" type="ORF">BCR15_02925</name>
</gene>
<dbReference type="SUPFAM" id="SSF54909">
    <property type="entry name" value="Dimeric alpha+beta barrel"/>
    <property type="match status" value="1"/>
</dbReference>
<dbReference type="AlphaFoldDB" id="A0A1C0AMT8"/>
<dbReference type="Gene3D" id="3.30.70.100">
    <property type="match status" value="1"/>
</dbReference>